<sequence length="301" mass="31748">MQVSKNNILHGLAYALGEDALEYGSANGFEALKLPNRPALWGWGQYRRATSLVLDLQLAAARGALANAGLDPLEIDGVLFCHAISPVHERDATASACRFLVELGLDNAFPITLGFNGCAAMLSGVTTADGLLRSGRFRNLLVVAGDVHPEAEARFLRYAIFSDAACACVMSANSASGYELIGSAMAADNKTMSADATFSSELAMQTNQALLGMGQLQAPGVARVFCNNVFLPITMLKETEGGFEPDQIYTGNVNRIAHCYSADALINLCDYAAAGAVEPGDYFVAASDSPGLRASLLLRAI</sequence>
<comment type="caution">
    <text evidence="2">The sequence shown here is derived from an EMBL/GenBank/DDBJ whole genome shotgun (WGS) entry which is preliminary data.</text>
</comment>
<evidence type="ECO:0000259" key="1">
    <source>
        <dbReference type="Pfam" id="PF08545"/>
    </source>
</evidence>
<keyword evidence="3" id="KW-1185">Reference proteome</keyword>
<feature type="domain" description="Beta-ketoacyl-[acyl-carrier-protein] synthase III N-terminal" evidence="1">
    <location>
        <begin position="117"/>
        <end position="188"/>
    </location>
</feature>
<proteinExistence type="predicted"/>
<dbReference type="RefSeq" id="WP_340361590.1">
    <property type="nucleotide sequence ID" value="NZ_JBBKZV010000001.1"/>
</dbReference>
<reference evidence="2 3" key="1">
    <citation type="submission" date="2024-03" db="EMBL/GenBank/DDBJ databases">
        <title>Novel species of the genus Variovorax.</title>
        <authorList>
            <person name="Liu Q."/>
            <person name="Xin Y.-H."/>
        </authorList>
    </citation>
    <scope>NUCLEOTIDE SEQUENCE [LARGE SCALE GENOMIC DNA]</scope>
    <source>
        <strain evidence="2 3">KACC 18501</strain>
    </source>
</reference>
<dbReference type="PANTHER" id="PTHR34069">
    <property type="entry name" value="3-OXOACYL-[ACYL-CARRIER-PROTEIN] SYNTHASE 3"/>
    <property type="match status" value="1"/>
</dbReference>
<evidence type="ECO:0000313" key="2">
    <source>
        <dbReference type="EMBL" id="MEJ8820529.1"/>
    </source>
</evidence>
<dbReference type="InterPro" id="IPR016039">
    <property type="entry name" value="Thiolase-like"/>
</dbReference>
<gene>
    <name evidence="2" type="ORF">WKW80_00585</name>
</gene>
<dbReference type="PANTHER" id="PTHR34069:SF2">
    <property type="entry name" value="BETA-KETOACYL-[ACYL-CARRIER-PROTEIN] SYNTHASE III"/>
    <property type="match status" value="1"/>
</dbReference>
<dbReference type="Pfam" id="PF08545">
    <property type="entry name" value="ACP_syn_III"/>
    <property type="match status" value="1"/>
</dbReference>
<dbReference type="Gene3D" id="3.40.47.10">
    <property type="match status" value="2"/>
</dbReference>
<dbReference type="Proteomes" id="UP001363010">
    <property type="component" value="Unassembled WGS sequence"/>
</dbReference>
<organism evidence="2 3">
    <name type="scientific">Variovorax humicola</name>
    <dbReference type="NCBI Taxonomy" id="1769758"/>
    <lineage>
        <taxon>Bacteria</taxon>
        <taxon>Pseudomonadati</taxon>
        <taxon>Pseudomonadota</taxon>
        <taxon>Betaproteobacteria</taxon>
        <taxon>Burkholderiales</taxon>
        <taxon>Comamonadaceae</taxon>
        <taxon>Variovorax</taxon>
    </lineage>
</organism>
<dbReference type="EMBL" id="JBBKZV010000001">
    <property type="protein sequence ID" value="MEJ8820529.1"/>
    <property type="molecule type" value="Genomic_DNA"/>
</dbReference>
<evidence type="ECO:0000313" key="3">
    <source>
        <dbReference type="Proteomes" id="UP001363010"/>
    </source>
</evidence>
<protein>
    <recommendedName>
        <fullName evidence="1">Beta-ketoacyl-[acyl-carrier-protein] synthase III N-terminal domain-containing protein</fullName>
    </recommendedName>
</protein>
<dbReference type="InterPro" id="IPR013751">
    <property type="entry name" value="ACP_syn_III_N"/>
</dbReference>
<dbReference type="SUPFAM" id="SSF53901">
    <property type="entry name" value="Thiolase-like"/>
    <property type="match status" value="1"/>
</dbReference>
<accession>A0ABU8VRV6</accession>
<name>A0ABU8VRV6_9BURK</name>